<gene>
    <name evidence="1" type="ORF">Syun_023240</name>
</gene>
<comment type="caution">
    <text evidence="1">The sequence shown here is derived from an EMBL/GenBank/DDBJ whole genome shotgun (WGS) entry which is preliminary data.</text>
</comment>
<accession>A0AAP0FNE3</accession>
<dbReference type="AlphaFoldDB" id="A0AAP0FNE3"/>
<evidence type="ECO:0000313" key="2">
    <source>
        <dbReference type="Proteomes" id="UP001420932"/>
    </source>
</evidence>
<proteinExistence type="predicted"/>
<dbReference type="Proteomes" id="UP001420932">
    <property type="component" value="Unassembled WGS sequence"/>
</dbReference>
<dbReference type="EMBL" id="JBBNAF010000010">
    <property type="protein sequence ID" value="KAK9107229.1"/>
    <property type="molecule type" value="Genomic_DNA"/>
</dbReference>
<name>A0AAP0FNE3_9MAGN</name>
<keyword evidence="2" id="KW-1185">Reference proteome</keyword>
<sequence length="85" mass="9791">MEVLVDILMETGLLEEEILRNLLIKITCKAKRLSKETCFKLHGTFDWYNKGLEKKQHVNTSPSFANMLESSLDMVDEGALKFEDL</sequence>
<organism evidence="1 2">
    <name type="scientific">Stephania yunnanensis</name>
    <dbReference type="NCBI Taxonomy" id="152371"/>
    <lineage>
        <taxon>Eukaryota</taxon>
        <taxon>Viridiplantae</taxon>
        <taxon>Streptophyta</taxon>
        <taxon>Embryophyta</taxon>
        <taxon>Tracheophyta</taxon>
        <taxon>Spermatophyta</taxon>
        <taxon>Magnoliopsida</taxon>
        <taxon>Ranunculales</taxon>
        <taxon>Menispermaceae</taxon>
        <taxon>Menispermoideae</taxon>
        <taxon>Cissampelideae</taxon>
        <taxon>Stephania</taxon>
    </lineage>
</organism>
<reference evidence="1 2" key="1">
    <citation type="submission" date="2024-01" db="EMBL/GenBank/DDBJ databases">
        <title>Genome assemblies of Stephania.</title>
        <authorList>
            <person name="Yang L."/>
        </authorList>
    </citation>
    <scope>NUCLEOTIDE SEQUENCE [LARGE SCALE GENOMIC DNA]</scope>
    <source>
        <strain evidence="1">YNDBR</strain>
        <tissue evidence="1">Leaf</tissue>
    </source>
</reference>
<protein>
    <submittedName>
        <fullName evidence="1">Uncharacterized protein</fullName>
    </submittedName>
</protein>
<evidence type="ECO:0000313" key="1">
    <source>
        <dbReference type="EMBL" id="KAK9107229.1"/>
    </source>
</evidence>